<name>C9LEW7_9BACT</name>
<reference evidence="2" key="1">
    <citation type="submission" date="2009-09" db="EMBL/GenBank/DDBJ databases">
        <authorList>
            <person name="Weinstock G."/>
            <person name="Sodergren E."/>
            <person name="Clifton S."/>
            <person name="Fulton L."/>
            <person name="Fulton B."/>
            <person name="Courtney L."/>
            <person name="Fronick C."/>
            <person name="Harrison M."/>
            <person name="Strong C."/>
            <person name="Farmer C."/>
            <person name="Delahaunty K."/>
            <person name="Markovic C."/>
            <person name="Hall O."/>
            <person name="Minx P."/>
            <person name="Tomlinson C."/>
            <person name="Mitreva M."/>
            <person name="Nelson J."/>
            <person name="Hou S."/>
            <person name="Wollam A."/>
            <person name="Pepin K.H."/>
            <person name="Johnson M."/>
            <person name="Bhonagiri V."/>
            <person name="Nash W.E."/>
            <person name="Warren W."/>
            <person name="Chinwalla A."/>
            <person name="Mardis E.R."/>
            <person name="Wilson R.K."/>
        </authorList>
    </citation>
    <scope>NUCLEOTIDE SEQUENCE [LARGE SCALE GENOMIC DNA]</scope>
    <source>
        <strain evidence="2">ATCC 51259</strain>
    </source>
</reference>
<gene>
    <name evidence="2" type="ORF">GCWU000325_00748</name>
</gene>
<proteinExistence type="predicted"/>
<evidence type="ECO:0000313" key="3">
    <source>
        <dbReference type="Proteomes" id="UP000003460"/>
    </source>
</evidence>
<sequence>MQKITGRERSFRQTKGKLRQLLAVRLCAAHFSRHKKRTMHFASSGRIGLSSSRQVSRQVSEQT</sequence>
<dbReference type="HOGENOM" id="CLU_2882209_0_0_10"/>
<evidence type="ECO:0000313" key="2">
    <source>
        <dbReference type="EMBL" id="EEX72286.1"/>
    </source>
</evidence>
<dbReference type="Proteomes" id="UP000003460">
    <property type="component" value="Unassembled WGS sequence"/>
</dbReference>
<dbReference type="AlphaFoldDB" id="C9LEW7"/>
<keyword evidence="3" id="KW-1185">Reference proteome</keyword>
<feature type="region of interest" description="Disordered" evidence="1">
    <location>
        <begin position="37"/>
        <end position="63"/>
    </location>
</feature>
<accession>C9LEW7</accession>
<dbReference type="EMBL" id="ACIJ02000016">
    <property type="protein sequence ID" value="EEX72286.1"/>
    <property type="molecule type" value="Genomic_DNA"/>
</dbReference>
<comment type="caution">
    <text evidence="2">The sequence shown here is derived from an EMBL/GenBank/DDBJ whole genome shotgun (WGS) entry which is preliminary data.</text>
</comment>
<organism evidence="2 3">
    <name type="scientific">Alloprevotella tannerae ATCC 51259</name>
    <dbReference type="NCBI Taxonomy" id="626522"/>
    <lineage>
        <taxon>Bacteria</taxon>
        <taxon>Pseudomonadati</taxon>
        <taxon>Bacteroidota</taxon>
        <taxon>Bacteroidia</taxon>
        <taxon>Bacteroidales</taxon>
        <taxon>Prevotellaceae</taxon>
        <taxon>Alloprevotella</taxon>
    </lineage>
</organism>
<evidence type="ECO:0000256" key="1">
    <source>
        <dbReference type="SAM" id="MobiDB-lite"/>
    </source>
</evidence>
<feature type="compositionally biased region" description="Low complexity" evidence="1">
    <location>
        <begin position="50"/>
        <end position="63"/>
    </location>
</feature>
<protein>
    <submittedName>
        <fullName evidence="2">Uncharacterized protein</fullName>
    </submittedName>
</protein>
<dbReference type="STRING" id="626522.GCWU000325_00748"/>